<organism evidence="5 6">
    <name type="scientific">Pleurostoma richardsiae</name>
    <dbReference type="NCBI Taxonomy" id="41990"/>
    <lineage>
        <taxon>Eukaryota</taxon>
        <taxon>Fungi</taxon>
        <taxon>Dikarya</taxon>
        <taxon>Ascomycota</taxon>
        <taxon>Pezizomycotina</taxon>
        <taxon>Sordariomycetes</taxon>
        <taxon>Sordariomycetidae</taxon>
        <taxon>Calosphaeriales</taxon>
        <taxon>Pleurostomataceae</taxon>
        <taxon>Pleurostoma</taxon>
    </lineage>
</organism>
<comment type="similarity">
    <text evidence="1">Belongs to the AFG1 ATPase family.</text>
</comment>
<evidence type="ECO:0000313" key="6">
    <source>
        <dbReference type="Proteomes" id="UP001174694"/>
    </source>
</evidence>
<protein>
    <submittedName>
        <fullName evidence="5">Lactation elevated protein 1</fullName>
    </submittedName>
</protein>
<name>A0AA38SBG9_9PEZI</name>
<dbReference type="Gene3D" id="3.40.50.300">
    <property type="entry name" value="P-loop containing nucleotide triphosphate hydrolases"/>
    <property type="match status" value="1"/>
</dbReference>
<evidence type="ECO:0000256" key="3">
    <source>
        <dbReference type="ARBA" id="ARBA00022840"/>
    </source>
</evidence>
<dbReference type="AlphaFoldDB" id="A0AA38SBG9"/>
<dbReference type="Pfam" id="PF03969">
    <property type="entry name" value="AFG1_ATPase"/>
    <property type="match status" value="2"/>
</dbReference>
<gene>
    <name evidence="5" type="ORF">NKR23_g1074</name>
</gene>
<sequence length="655" mass="74141">MAAVLPKRFVATTRSVTITDPLVKYNALVTTGVYQPDLAQHRLAHHLQKLYVRLKDYSPPAEYRARLREVTQAITRAKESESTDELAVESHPIRRNPIFARFFSRIEGKDSLALTRVLTSYEGALEIDSPKGLFLSGEVGTGKSMLLDLLADGLPTSRKRRWHFNTFMLYTFSSLEQFRTSHPSIPGEENEYSLLWFAKKLIDESPILFLDEFQLPDRTSSKILSNLFVIFFQLGGVLVVSSNRMPEELEKATGTYYTPPITGGLFGHFLGIRRAKQLQGEMFGQTSDFAAFLEVLKARCDFWHLEGARDWRRREAEVFLEDKNELFDETLGILEALKSEAGAETSGQTEEQAVALEKPSKFILSAESEPSWNKVIEESVPREAPVASIPWQSGELIVYARAVRVPKQYGRVCYWDFNELVESFGPADYISLASNFHTFIIDRVPVLTLSMKNEARRFITFLDALYEARCKLIIRAEVGPDDLFFPDMRPSSTPTDGKSSPGEVEDSEDATYSETVAEVFQDQVSPFRPNVSTYSESPNSRYPDQDSEFGMEKKVDFVKTGSAFTGEDERFAYKRAASRLWELCSAQWHARTGDWWQPLPAESRHWEGSEASVPLAASPPRPAPTDVTYGPVVELDEPAGLARLRIDFLKKKHQE</sequence>
<dbReference type="EMBL" id="JANBVO010000002">
    <property type="protein sequence ID" value="KAJ9156556.1"/>
    <property type="molecule type" value="Genomic_DNA"/>
</dbReference>
<dbReference type="Proteomes" id="UP001174694">
    <property type="component" value="Unassembled WGS sequence"/>
</dbReference>
<dbReference type="GO" id="GO:0005524">
    <property type="term" value="F:ATP binding"/>
    <property type="evidence" value="ECO:0007669"/>
    <property type="project" value="UniProtKB-KW"/>
</dbReference>
<feature type="compositionally biased region" description="Polar residues" evidence="4">
    <location>
        <begin position="530"/>
        <end position="542"/>
    </location>
</feature>
<reference evidence="5" key="1">
    <citation type="submission" date="2022-07" db="EMBL/GenBank/DDBJ databases">
        <title>Fungi with potential for degradation of polypropylene.</title>
        <authorList>
            <person name="Gostincar C."/>
        </authorList>
    </citation>
    <scope>NUCLEOTIDE SEQUENCE</scope>
    <source>
        <strain evidence="5">EXF-13308</strain>
    </source>
</reference>
<evidence type="ECO:0000256" key="4">
    <source>
        <dbReference type="SAM" id="MobiDB-lite"/>
    </source>
</evidence>
<dbReference type="GO" id="GO:0005739">
    <property type="term" value="C:mitochondrion"/>
    <property type="evidence" value="ECO:0007669"/>
    <property type="project" value="TreeGrafter"/>
</dbReference>
<dbReference type="CDD" id="cd00009">
    <property type="entry name" value="AAA"/>
    <property type="match status" value="1"/>
</dbReference>
<keyword evidence="2" id="KW-0547">Nucleotide-binding</keyword>
<dbReference type="InterPro" id="IPR027417">
    <property type="entry name" value="P-loop_NTPase"/>
</dbReference>
<evidence type="ECO:0000256" key="1">
    <source>
        <dbReference type="ARBA" id="ARBA00010322"/>
    </source>
</evidence>
<dbReference type="PANTHER" id="PTHR12169:SF2">
    <property type="entry name" value="AFG1P"/>
    <property type="match status" value="1"/>
</dbReference>
<keyword evidence="6" id="KW-1185">Reference proteome</keyword>
<dbReference type="InterPro" id="IPR005654">
    <property type="entry name" value="ATPase_AFG1-like"/>
</dbReference>
<dbReference type="GO" id="GO:0016887">
    <property type="term" value="F:ATP hydrolysis activity"/>
    <property type="evidence" value="ECO:0007669"/>
    <property type="project" value="InterPro"/>
</dbReference>
<dbReference type="PANTHER" id="PTHR12169">
    <property type="entry name" value="ATPASE N2B"/>
    <property type="match status" value="1"/>
</dbReference>
<dbReference type="SUPFAM" id="SSF52540">
    <property type="entry name" value="P-loop containing nucleoside triphosphate hydrolases"/>
    <property type="match status" value="1"/>
</dbReference>
<evidence type="ECO:0000256" key="2">
    <source>
        <dbReference type="ARBA" id="ARBA00022741"/>
    </source>
</evidence>
<accession>A0AA38SBG9</accession>
<evidence type="ECO:0000313" key="5">
    <source>
        <dbReference type="EMBL" id="KAJ9156556.1"/>
    </source>
</evidence>
<feature type="region of interest" description="Disordered" evidence="4">
    <location>
        <begin position="485"/>
        <end position="512"/>
    </location>
</feature>
<keyword evidence="3" id="KW-0067">ATP-binding</keyword>
<feature type="region of interest" description="Disordered" evidence="4">
    <location>
        <begin position="528"/>
        <end position="547"/>
    </location>
</feature>
<proteinExistence type="inferred from homology"/>
<feature type="region of interest" description="Disordered" evidence="4">
    <location>
        <begin position="607"/>
        <end position="631"/>
    </location>
</feature>
<comment type="caution">
    <text evidence="5">The sequence shown here is derived from an EMBL/GenBank/DDBJ whole genome shotgun (WGS) entry which is preliminary data.</text>
</comment>